<evidence type="ECO:0000313" key="2">
    <source>
        <dbReference type="Proteomes" id="UP000183487"/>
    </source>
</evidence>
<gene>
    <name evidence="1" type="ORF">SAMN05443245_3420</name>
</gene>
<dbReference type="AlphaFoldDB" id="A0A1H1H193"/>
<name>A0A1H1H193_9BURK</name>
<keyword evidence="2" id="KW-1185">Reference proteome</keyword>
<proteinExistence type="predicted"/>
<sequence length="199" mass="22267">MNARLRGPYRDPLLILIDAEQPRCNGCPQERTYEFIGDMQTICALGKPHGNRCEQYGKRQPNMTTSAIAADEIDAVLTEWYEWSQAYEPALGHGRASASCRDFKISNQWMDYDDLSETVDRQLRAATGEAVDPLIQKLSLGHRVAVMTAVRNFVAGSLVFRNPRNPATQDADYAEAKRLLRPGLIAKNLIATSNRPSNQ</sequence>
<dbReference type="Proteomes" id="UP000183487">
    <property type="component" value="Unassembled WGS sequence"/>
</dbReference>
<dbReference type="RefSeq" id="WP_083379996.1">
    <property type="nucleotide sequence ID" value="NZ_FNKP01000002.1"/>
</dbReference>
<accession>A0A1H1H193</accession>
<evidence type="ECO:0000313" key="1">
    <source>
        <dbReference type="EMBL" id="SDR18848.1"/>
    </source>
</evidence>
<dbReference type="EMBL" id="FNKP01000002">
    <property type="protein sequence ID" value="SDR18848.1"/>
    <property type="molecule type" value="Genomic_DNA"/>
</dbReference>
<organism evidence="1 2">
    <name type="scientific">Paraburkholderia fungorum</name>
    <dbReference type="NCBI Taxonomy" id="134537"/>
    <lineage>
        <taxon>Bacteria</taxon>
        <taxon>Pseudomonadati</taxon>
        <taxon>Pseudomonadota</taxon>
        <taxon>Betaproteobacteria</taxon>
        <taxon>Burkholderiales</taxon>
        <taxon>Burkholderiaceae</taxon>
        <taxon>Paraburkholderia</taxon>
    </lineage>
</organism>
<protein>
    <submittedName>
        <fullName evidence="1">Uncharacterized protein</fullName>
    </submittedName>
</protein>
<reference evidence="2" key="1">
    <citation type="submission" date="2016-10" db="EMBL/GenBank/DDBJ databases">
        <authorList>
            <person name="Varghese N."/>
        </authorList>
    </citation>
    <scope>NUCLEOTIDE SEQUENCE [LARGE SCALE GENOMIC DNA]</scope>
    <source>
        <strain evidence="2">GAS106B</strain>
    </source>
</reference>